<reference evidence="14 15" key="1">
    <citation type="submission" date="2024-12" db="EMBL/GenBank/DDBJ databases">
        <title>The unique morphological basis and parallel evolutionary history of personate flowers in Penstemon.</title>
        <authorList>
            <person name="Depatie T.H."/>
            <person name="Wessinger C.A."/>
        </authorList>
    </citation>
    <scope>NUCLEOTIDE SEQUENCE [LARGE SCALE GENOMIC DNA]</scope>
    <source>
        <strain evidence="14">WTNN_2</strain>
        <tissue evidence="14">Leaf</tissue>
    </source>
</reference>
<feature type="domain" description="Protein kinase" evidence="13">
    <location>
        <begin position="321"/>
        <end position="598"/>
    </location>
</feature>
<feature type="binding site" evidence="9">
    <location>
        <position position="349"/>
    </location>
    <ligand>
        <name>ATP</name>
        <dbReference type="ChEBI" id="CHEBI:30616"/>
    </ligand>
</feature>
<keyword evidence="6" id="KW-0677">Repeat</keyword>
<keyword evidence="3" id="KW-0433">Leucine-rich repeat</keyword>
<evidence type="ECO:0000256" key="2">
    <source>
        <dbReference type="ARBA" id="ARBA00022553"/>
    </source>
</evidence>
<keyword evidence="15" id="KW-1185">Reference proteome</keyword>
<feature type="compositionally biased region" description="Basic and acidic residues" evidence="10">
    <location>
        <begin position="287"/>
        <end position="301"/>
    </location>
</feature>
<dbReference type="Pfam" id="PF00560">
    <property type="entry name" value="LRR_1"/>
    <property type="match status" value="3"/>
</dbReference>
<evidence type="ECO:0000256" key="1">
    <source>
        <dbReference type="ARBA" id="ARBA00004167"/>
    </source>
</evidence>
<dbReference type="AlphaFoldDB" id="A0ABD3RNG9"/>
<evidence type="ECO:0000256" key="11">
    <source>
        <dbReference type="SAM" id="Phobius"/>
    </source>
</evidence>
<dbReference type="InterPro" id="IPR000719">
    <property type="entry name" value="Prot_kinase_dom"/>
</dbReference>
<dbReference type="InterPro" id="IPR046959">
    <property type="entry name" value="PRK1-6/SRF4-like"/>
</dbReference>
<feature type="signal peptide" evidence="12">
    <location>
        <begin position="1"/>
        <end position="24"/>
    </location>
</feature>
<evidence type="ECO:0000256" key="7">
    <source>
        <dbReference type="ARBA" id="ARBA00022989"/>
    </source>
</evidence>
<keyword evidence="7 11" id="KW-1133">Transmembrane helix</keyword>
<dbReference type="PANTHER" id="PTHR48007:SF43">
    <property type="entry name" value="POLLEN RECEPTOR-LIKE KINASE 4"/>
    <property type="match status" value="1"/>
</dbReference>
<feature type="region of interest" description="Disordered" evidence="10">
    <location>
        <begin position="602"/>
        <end position="634"/>
    </location>
</feature>
<dbReference type="PROSITE" id="PS50011">
    <property type="entry name" value="PROTEIN_KINASE_DOM"/>
    <property type="match status" value="1"/>
</dbReference>
<dbReference type="Pfam" id="PF07714">
    <property type="entry name" value="PK_Tyr_Ser-Thr"/>
    <property type="match status" value="1"/>
</dbReference>
<dbReference type="InterPro" id="IPR001245">
    <property type="entry name" value="Ser-Thr/Tyr_kinase_cat_dom"/>
</dbReference>
<keyword evidence="8 11" id="KW-0472">Membrane</keyword>
<keyword evidence="9" id="KW-0547">Nucleotide-binding</keyword>
<dbReference type="SUPFAM" id="SSF52058">
    <property type="entry name" value="L domain-like"/>
    <property type="match status" value="1"/>
</dbReference>
<evidence type="ECO:0000256" key="12">
    <source>
        <dbReference type="SAM" id="SignalP"/>
    </source>
</evidence>
<dbReference type="InterPro" id="IPR017441">
    <property type="entry name" value="Protein_kinase_ATP_BS"/>
</dbReference>
<feature type="region of interest" description="Disordered" evidence="10">
    <location>
        <begin position="281"/>
        <end position="301"/>
    </location>
</feature>
<dbReference type="InterPro" id="IPR032675">
    <property type="entry name" value="LRR_dom_sf"/>
</dbReference>
<name>A0ABD3RNG9_9LAMI</name>
<evidence type="ECO:0000256" key="3">
    <source>
        <dbReference type="ARBA" id="ARBA00022614"/>
    </source>
</evidence>
<evidence type="ECO:0000256" key="10">
    <source>
        <dbReference type="SAM" id="MobiDB-lite"/>
    </source>
</evidence>
<dbReference type="Gene3D" id="3.80.10.10">
    <property type="entry name" value="Ribonuclease Inhibitor"/>
    <property type="match status" value="1"/>
</dbReference>
<dbReference type="GO" id="GO:0016020">
    <property type="term" value="C:membrane"/>
    <property type="evidence" value="ECO:0007669"/>
    <property type="project" value="UniProtKB-SubCell"/>
</dbReference>
<keyword evidence="5 12" id="KW-0732">Signal</keyword>
<evidence type="ECO:0000256" key="4">
    <source>
        <dbReference type="ARBA" id="ARBA00022692"/>
    </source>
</evidence>
<proteinExistence type="predicted"/>
<dbReference type="GO" id="GO:0005524">
    <property type="term" value="F:ATP binding"/>
    <property type="evidence" value="ECO:0007669"/>
    <property type="project" value="UniProtKB-UniRule"/>
</dbReference>
<feature type="chain" id="PRO_5044885638" description="Protein kinase domain-containing protein" evidence="12">
    <location>
        <begin position="25"/>
        <end position="634"/>
    </location>
</feature>
<dbReference type="FunFam" id="3.80.10.10:FF:000722">
    <property type="entry name" value="Leucine-rich repeat receptor-like protein kinase"/>
    <property type="match status" value="1"/>
</dbReference>
<comment type="subcellular location">
    <subcellularLocation>
        <location evidence="1">Membrane</location>
        <topology evidence="1">Single-pass membrane protein</topology>
    </subcellularLocation>
</comment>
<dbReference type="Proteomes" id="UP001634393">
    <property type="component" value="Unassembled WGS sequence"/>
</dbReference>
<feature type="transmembrane region" description="Helical" evidence="11">
    <location>
        <begin position="241"/>
        <end position="264"/>
    </location>
</feature>
<keyword evidence="2" id="KW-0597">Phosphoprotein</keyword>
<evidence type="ECO:0000313" key="14">
    <source>
        <dbReference type="EMBL" id="KAL3814423.1"/>
    </source>
</evidence>
<protein>
    <recommendedName>
        <fullName evidence="13">Protein kinase domain-containing protein</fullName>
    </recommendedName>
</protein>
<organism evidence="14 15">
    <name type="scientific">Penstemon smallii</name>
    <dbReference type="NCBI Taxonomy" id="265156"/>
    <lineage>
        <taxon>Eukaryota</taxon>
        <taxon>Viridiplantae</taxon>
        <taxon>Streptophyta</taxon>
        <taxon>Embryophyta</taxon>
        <taxon>Tracheophyta</taxon>
        <taxon>Spermatophyta</taxon>
        <taxon>Magnoliopsida</taxon>
        <taxon>eudicotyledons</taxon>
        <taxon>Gunneridae</taxon>
        <taxon>Pentapetalae</taxon>
        <taxon>asterids</taxon>
        <taxon>lamiids</taxon>
        <taxon>Lamiales</taxon>
        <taxon>Plantaginaceae</taxon>
        <taxon>Cheloneae</taxon>
        <taxon>Penstemon</taxon>
    </lineage>
</organism>
<dbReference type="PANTHER" id="PTHR48007">
    <property type="entry name" value="LEUCINE-RICH REPEAT RECEPTOR-LIKE PROTEIN KINASE PXC1"/>
    <property type="match status" value="1"/>
</dbReference>
<dbReference type="Gene3D" id="3.30.200.20">
    <property type="entry name" value="Phosphorylase Kinase, domain 1"/>
    <property type="match status" value="1"/>
</dbReference>
<evidence type="ECO:0000313" key="15">
    <source>
        <dbReference type="Proteomes" id="UP001634393"/>
    </source>
</evidence>
<dbReference type="EMBL" id="JBJXBP010000008">
    <property type="protein sequence ID" value="KAL3814423.1"/>
    <property type="molecule type" value="Genomic_DNA"/>
</dbReference>
<dbReference type="PROSITE" id="PS00107">
    <property type="entry name" value="PROTEIN_KINASE_ATP"/>
    <property type="match status" value="1"/>
</dbReference>
<evidence type="ECO:0000256" key="8">
    <source>
        <dbReference type="ARBA" id="ARBA00023136"/>
    </source>
</evidence>
<accession>A0ABD3RNG9</accession>
<evidence type="ECO:0000259" key="13">
    <source>
        <dbReference type="PROSITE" id="PS50011"/>
    </source>
</evidence>
<sequence>MPSSNFFKFLLIVFLMDLHKLTMAEDSSNGYHGNERDALLALKEGFNNSVLDGNWTGIMCYMNDAPYWEGIQCLNGRVTGIILENMGFTRKIKADAIANFTELSILSFKNNSIPGNLMDFTNNQKLKNIDLSGNDFHGEIPLSLLSLNSLESLQLQGNKLTGSIPEFNQSSLKTFNVSYNNLSGEIPETRTLQSYGLSSYIGNEKLCGPPTSTYCSTRNYLSDTNSENSNSSDKKDKSSRFAAILVVVDVIVLVVILFLFIIYYKKYQKLKKETKVKNLLPNDEEQDSKNQNRATEPERERGKLMFTDSKEARFELDDLLKASAEGLGKGNFGNCYKAMMEGGLVVVVKRLRDLKPLSSEEFVRQVKAISDHKHPNLLPLLAYYHSKDEKLFLYKFASHGNLYNRLHGGRGTRERVPFRWSTRLAVARGAARALEHLHQNTKSQSTAPHGNLKSSNVLLDDNEEILVSDYGLASLVALPIAAQRMISYKTPEYQSHKRISKKSDVWSYGCLLLELLTGRIPAHSASPGINGVDLCGWVHRAVREEWTAEIFDSEIAVQRGANQGMLNLLQIAMRCCDKSPEKRPEIRQVVAEVEEIKFTADSGDEEYSYSSLERSLTDDSQSTAPSMVVADDQN</sequence>
<dbReference type="InterPro" id="IPR001611">
    <property type="entry name" value="Leu-rich_rpt"/>
</dbReference>
<keyword evidence="9" id="KW-0067">ATP-binding</keyword>
<comment type="caution">
    <text evidence="14">The sequence shown here is derived from an EMBL/GenBank/DDBJ whole genome shotgun (WGS) entry which is preliminary data.</text>
</comment>
<evidence type="ECO:0000256" key="6">
    <source>
        <dbReference type="ARBA" id="ARBA00022737"/>
    </source>
</evidence>
<dbReference type="Gene3D" id="1.10.510.10">
    <property type="entry name" value="Transferase(Phosphotransferase) domain 1"/>
    <property type="match status" value="1"/>
</dbReference>
<gene>
    <name evidence="14" type="ORF">ACJIZ3_015691</name>
</gene>
<dbReference type="InterPro" id="IPR011009">
    <property type="entry name" value="Kinase-like_dom_sf"/>
</dbReference>
<dbReference type="SUPFAM" id="SSF56112">
    <property type="entry name" value="Protein kinase-like (PK-like)"/>
    <property type="match status" value="1"/>
</dbReference>
<evidence type="ECO:0000256" key="9">
    <source>
        <dbReference type="PROSITE-ProRule" id="PRU10141"/>
    </source>
</evidence>
<evidence type="ECO:0000256" key="5">
    <source>
        <dbReference type="ARBA" id="ARBA00022729"/>
    </source>
</evidence>
<keyword evidence="4 11" id="KW-0812">Transmembrane</keyword>